<dbReference type="Gene3D" id="1.10.287.470">
    <property type="entry name" value="Helix hairpin bin"/>
    <property type="match status" value="2"/>
</dbReference>
<dbReference type="AlphaFoldDB" id="A0A494X5M0"/>
<reference evidence="5 6" key="1">
    <citation type="submission" date="2018-10" db="EMBL/GenBank/DDBJ databases">
        <title>Paraburkholderia sp. 7MK8-2, isolated from soil.</title>
        <authorList>
            <person name="Gao Z.-H."/>
            <person name="Qiu L.-H."/>
        </authorList>
    </citation>
    <scope>NUCLEOTIDE SEQUENCE [LARGE SCALE GENOMIC DNA]</scope>
    <source>
        <strain evidence="5 6">7MK8-2</strain>
    </source>
</reference>
<dbReference type="PANTHER" id="PTHR32347:SF23">
    <property type="entry name" value="BLL5650 PROTEIN"/>
    <property type="match status" value="1"/>
</dbReference>
<feature type="signal peptide" evidence="3">
    <location>
        <begin position="1"/>
        <end position="21"/>
    </location>
</feature>
<dbReference type="Pfam" id="PF25881">
    <property type="entry name" value="HH_YBHG"/>
    <property type="match status" value="1"/>
</dbReference>
<dbReference type="InterPro" id="IPR050465">
    <property type="entry name" value="UPF0194_transport"/>
</dbReference>
<keyword evidence="6" id="KW-1185">Reference proteome</keyword>
<evidence type="ECO:0000256" key="2">
    <source>
        <dbReference type="ARBA" id="ARBA00023054"/>
    </source>
</evidence>
<protein>
    <submittedName>
        <fullName evidence="5">HlyD family efflux transporter periplasmic adaptor subunit</fullName>
    </submittedName>
</protein>
<dbReference type="RefSeq" id="WP_121281721.1">
    <property type="nucleotide sequence ID" value="NZ_RBZV01000019.1"/>
</dbReference>
<keyword evidence="3" id="KW-0732">Signal</keyword>
<dbReference type="PROSITE" id="PS51257">
    <property type="entry name" value="PROKAR_LIPOPROTEIN"/>
    <property type="match status" value="1"/>
</dbReference>
<dbReference type="Gene3D" id="2.40.30.170">
    <property type="match status" value="1"/>
</dbReference>
<feature type="domain" description="YbhG-like alpha-helical hairpin" evidence="4">
    <location>
        <begin position="76"/>
        <end position="198"/>
    </location>
</feature>
<dbReference type="Gene3D" id="2.40.50.100">
    <property type="match status" value="1"/>
</dbReference>
<sequence>MTHLRVMAARLLPCVITVTLGACHQAATPSWQGYVEGEYVYLASSQSGTLTQLSVQRGQTIARGAPVFALESIDEAAALQQAQHQLASARAQLADILTGKRPPEVNVTKAQLAQAVANAHKASQQLTRDEAQYRAGGIPKAQLDDSRAQADSTVAQVRELTNQVTVANLPARSQQILAQRAQVNAAQAAVDQAQWKFDQKRVTAPHEGLIYDTLYRVGEWVQAGNPVVQMLPPQNMKVRFFVPESVIGGLKTGRAVLVHCDGCTADVPAQITFISSEAEYTPPVIYSNESRAKLVFMIEAHPSLADATKLHPGQPVEVTLQ</sequence>
<dbReference type="SUPFAM" id="SSF111369">
    <property type="entry name" value="HlyD-like secretion proteins"/>
    <property type="match status" value="1"/>
</dbReference>
<organism evidence="5 6">
    <name type="scientific">Trinickia fusca</name>
    <dbReference type="NCBI Taxonomy" id="2419777"/>
    <lineage>
        <taxon>Bacteria</taxon>
        <taxon>Pseudomonadati</taxon>
        <taxon>Pseudomonadota</taxon>
        <taxon>Betaproteobacteria</taxon>
        <taxon>Burkholderiales</taxon>
        <taxon>Burkholderiaceae</taxon>
        <taxon>Trinickia</taxon>
    </lineage>
</organism>
<proteinExistence type="predicted"/>
<comment type="subcellular location">
    <subcellularLocation>
        <location evidence="1">Cell envelope</location>
    </subcellularLocation>
</comment>
<evidence type="ECO:0000259" key="4">
    <source>
        <dbReference type="Pfam" id="PF25881"/>
    </source>
</evidence>
<evidence type="ECO:0000313" key="5">
    <source>
        <dbReference type="EMBL" id="RKP43536.1"/>
    </source>
</evidence>
<dbReference type="Proteomes" id="UP000280434">
    <property type="component" value="Unassembled WGS sequence"/>
</dbReference>
<evidence type="ECO:0000256" key="1">
    <source>
        <dbReference type="ARBA" id="ARBA00004196"/>
    </source>
</evidence>
<dbReference type="EMBL" id="RBZV01000019">
    <property type="protein sequence ID" value="RKP43536.1"/>
    <property type="molecule type" value="Genomic_DNA"/>
</dbReference>
<accession>A0A494X5M0</accession>
<dbReference type="OrthoDB" id="8558741at2"/>
<dbReference type="PANTHER" id="PTHR32347">
    <property type="entry name" value="EFFLUX SYSTEM COMPONENT YKNX-RELATED"/>
    <property type="match status" value="1"/>
</dbReference>
<evidence type="ECO:0000256" key="3">
    <source>
        <dbReference type="SAM" id="SignalP"/>
    </source>
</evidence>
<dbReference type="GO" id="GO:0030313">
    <property type="term" value="C:cell envelope"/>
    <property type="evidence" value="ECO:0007669"/>
    <property type="project" value="UniProtKB-SubCell"/>
</dbReference>
<feature type="chain" id="PRO_5019803831" evidence="3">
    <location>
        <begin position="22"/>
        <end position="321"/>
    </location>
</feature>
<keyword evidence="2" id="KW-0175">Coiled coil</keyword>
<gene>
    <name evidence="5" type="ORF">D7S89_25630</name>
</gene>
<dbReference type="InterPro" id="IPR059052">
    <property type="entry name" value="HH_YbhG-like"/>
</dbReference>
<name>A0A494X5M0_9BURK</name>
<comment type="caution">
    <text evidence="5">The sequence shown here is derived from an EMBL/GenBank/DDBJ whole genome shotgun (WGS) entry which is preliminary data.</text>
</comment>
<evidence type="ECO:0000313" key="6">
    <source>
        <dbReference type="Proteomes" id="UP000280434"/>
    </source>
</evidence>